<comment type="caution">
    <text evidence="1">The sequence shown here is derived from an EMBL/GenBank/DDBJ whole genome shotgun (WGS) entry which is preliminary data.</text>
</comment>
<dbReference type="RefSeq" id="WP_188395013.1">
    <property type="nucleotide sequence ID" value="NZ_BMCG01000002.1"/>
</dbReference>
<name>A0A8J2UPF5_9BURK</name>
<reference evidence="1" key="2">
    <citation type="submission" date="2020-09" db="EMBL/GenBank/DDBJ databases">
        <authorList>
            <person name="Sun Q."/>
            <person name="Sedlacek I."/>
        </authorList>
    </citation>
    <scope>NUCLEOTIDE SEQUENCE</scope>
    <source>
        <strain evidence="1">CCM 7086</strain>
    </source>
</reference>
<evidence type="ECO:0000313" key="2">
    <source>
        <dbReference type="Proteomes" id="UP000620266"/>
    </source>
</evidence>
<accession>A0A8J2UPF5</accession>
<evidence type="ECO:0000313" key="1">
    <source>
        <dbReference type="EMBL" id="GGC02013.1"/>
    </source>
</evidence>
<dbReference type="AlphaFoldDB" id="A0A8J2UPF5"/>
<proteinExistence type="predicted"/>
<reference evidence="1" key="1">
    <citation type="journal article" date="2014" name="Int. J. Syst. Evol. Microbiol.">
        <title>Complete genome sequence of Corynebacterium casei LMG S-19264T (=DSM 44701T), isolated from a smear-ripened cheese.</title>
        <authorList>
            <consortium name="US DOE Joint Genome Institute (JGI-PGF)"/>
            <person name="Walter F."/>
            <person name="Albersmeier A."/>
            <person name="Kalinowski J."/>
            <person name="Ruckert C."/>
        </authorList>
    </citation>
    <scope>NUCLEOTIDE SEQUENCE</scope>
    <source>
        <strain evidence="1">CCM 7086</strain>
    </source>
</reference>
<sequence length="73" mass="8425">MARLQDIVGKYEDGARFVITAQMLRVGVEEFDTLVKLWLEDEGRGFELADVPHRRVVNGEFFIDRITVIRVST</sequence>
<protein>
    <submittedName>
        <fullName evidence="1">Uncharacterized protein</fullName>
    </submittedName>
</protein>
<gene>
    <name evidence="1" type="ORF">GCM10007205_09070</name>
</gene>
<organism evidence="1 2">
    <name type="scientific">Oxalicibacterium flavum</name>
    <dbReference type="NCBI Taxonomy" id="179467"/>
    <lineage>
        <taxon>Bacteria</taxon>
        <taxon>Pseudomonadati</taxon>
        <taxon>Pseudomonadota</taxon>
        <taxon>Betaproteobacteria</taxon>
        <taxon>Burkholderiales</taxon>
        <taxon>Oxalobacteraceae</taxon>
        <taxon>Oxalicibacterium</taxon>
    </lineage>
</organism>
<dbReference type="Proteomes" id="UP000620266">
    <property type="component" value="Unassembled WGS sequence"/>
</dbReference>
<keyword evidence="2" id="KW-1185">Reference proteome</keyword>
<dbReference type="EMBL" id="BMCG01000002">
    <property type="protein sequence ID" value="GGC02013.1"/>
    <property type="molecule type" value="Genomic_DNA"/>
</dbReference>